<reference evidence="9" key="1">
    <citation type="journal article" date="2019" name="Int. J. Syst. Evol. Microbiol.">
        <title>The Global Catalogue of Microorganisms (GCM) 10K type strain sequencing project: providing services to taxonomists for standard genome sequencing and annotation.</title>
        <authorList>
            <consortium name="The Broad Institute Genomics Platform"/>
            <consortium name="The Broad Institute Genome Sequencing Center for Infectious Disease"/>
            <person name="Wu L."/>
            <person name="Ma J."/>
        </authorList>
    </citation>
    <scope>NUCLEOTIDE SEQUENCE [LARGE SCALE GENOMIC DNA]</scope>
    <source>
        <strain evidence="9">CGMCC 1.13574</strain>
    </source>
</reference>
<dbReference type="InterPro" id="IPR013324">
    <property type="entry name" value="RNA_pol_sigma_r3/r4-like"/>
</dbReference>
<protein>
    <submittedName>
        <fullName evidence="8">RNA polymerase sigma factor</fullName>
    </submittedName>
</protein>
<dbReference type="InterPro" id="IPR007627">
    <property type="entry name" value="RNA_pol_sigma70_r2"/>
</dbReference>
<dbReference type="Pfam" id="PF08281">
    <property type="entry name" value="Sigma70_r4_2"/>
    <property type="match status" value="1"/>
</dbReference>
<accession>A0ABW4ZV43</accession>
<evidence type="ECO:0000256" key="3">
    <source>
        <dbReference type="ARBA" id="ARBA00023082"/>
    </source>
</evidence>
<dbReference type="CDD" id="cd06171">
    <property type="entry name" value="Sigma70_r4"/>
    <property type="match status" value="1"/>
</dbReference>
<dbReference type="SUPFAM" id="SSF88946">
    <property type="entry name" value="Sigma2 domain of RNA polymerase sigma factors"/>
    <property type="match status" value="1"/>
</dbReference>
<dbReference type="Pfam" id="PF04542">
    <property type="entry name" value="Sigma70_r2"/>
    <property type="match status" value="1"/>
</dbReference>
<dbReference type="InterPro" id="IPR036388">
    <property type="entry name" value="WH-like_DNA-bd_sf"/>
</dbReference>
<dbReference type="Proteomes" id="UP001597343">
    <property type="component" value="Unassembled WGS sequence"/>
</dbReference>
<dbReference type="NCBIfam" id="TIGR02937">
    <property type="entry name" value="sigma70-ECF"/>
    <property type="match status" value="1"/>
</dbReference>
<dbReference type="InterPro" id="IPR013249">
    <property type="entry name" value="RNA_pol_sigma70_r4_t2"/>
</dbReference>
<dbReference type="RefSeq" id="WP_386044232.1">
    <property type="nucleotide sequence ID" value="NZ_JBHUIO010000002.1"/>
</dbReference>
<dbReference type="PANTHER" id="PTHR43133:SF8">
    <property type="entry name" value="RNA POLYMERASE SIGMA FACTOR HI_1459-RELATED"/>
    <property type="match status" value="1"/>
</dbReference>
<dbReference type="InterPro" id="IPR039425">
    <property type="entry name" value="RNA_pol_sigma-70-like"/>
</dbReference>
<sequence length="178" mass="20578">MQDKDIVADALSSPDALSRFLRTVEPFIYQTAYYLTGKKADAEDITQESLWKVCRSLGQYQGQGSLRGWIHRVVVNTFRQQLRKKRLTVVELDEAMQSSESSVEQQIEWKLTEEHLQKAIAALPSNYREVVVLRHVHEMSYLEIAEVLELTEAQVKTRLFRGREKLKTLFYGGDQDDA</sequence>
<proteinExistence type="inferred from homology"/>
<dbReference type="SUPFAM" id="SSF88659">
    <property type="entry name" value="Sigma3 and sigma4 domains of RNA polymerase sigma factors"/>
    <property type="match status" value="1"/>
</dbReference>
<gene>
    <name evidence="8" type="ORF">ACFSOY_04010</name>
</gene>
<evidence type="ECO:0000256" key="2">
    <source>
        <dbReference type="ARBA" id="ARBA00023015"/>
    </source>
</evidence>
<dbReference type="Gene3D" id="1.10.1740.10">
    <property type="match status" value="1"/>
</dbReference>
<evidence type="ECO:0000259" key="7">
    <source>
        <dbReference type="Pfam" id="PF08281"/>
    </source>
</evidence>
<evidence type="ECO:0000256" key="1">
    <source>
        <dbReference type="ARBA" id="ARBA00010641"/>
    </source>
</evidence>
<keyword evidence="5" id="KW-0804">Transcription</keyword>
<dbReference type="InterPro" id="IPR014284">
    <property type="entry name" value="RNA_pol_sigma-70_dom"/>
</dbReference>
<feature type="domain" description="RNA polymerase sigma factor 70 region 4 type 2" evidence="7">
    <location>
        <begin position="116"/>
        <end position="166"/>
    </location>
</feature>
<evidence type="ECO:0000256" key="5">
    <source>
        <dbReference type="ARBA" id="ARBA00023163"/>
    </source>
</evidence>
<dbReference type="PANTHER" id="PTHR43133">
    <property type="entry name" value="RNA POLYMERASE ECF-TYPE SIGMA FACTO"/>
    <property type="match status" value="1"/>
</dbReference>
<keyword evidence="3" id="KW-0731">Sigma factor</keyword>
<dbReference type="InterPro" id="IPR013325">
    <property type="entry name" value="RNA_pol_sigma_r2"/>
</dbReference>
<dbReference type="EMBL" id="JBHUIO010000002">
    <property type="protein sequence ID" value="MFD2169184.1"/>
    <property type="molecule type" value="Genomic_DNA"/>
</dbReference>
<comment type="similarity">
    <text evidence="1">Belongs to the sigma-70 factor family. ECF subfamily.</text>
</comment>
<dbReference type="Gene3D" id="1.10.10.10">
    <property type="entry name" value="Winged helix-like DNA-binding domain superfamily/Winged helix DNA-binding domain"/>
    <property type="match status" value="1"/>
</dbReference>
<evidence type="ECO:0000259" key="6">
    <source>
        <dbReference type="Pfam" id="PF04542"/>
    </source>
</evidence>
<organism evidence="8 9">
    <name type="scientific">Tumebacillus lipolyticus</name>
    <dbReference type="NCBI Taxonomy" id="1280370"/>
    <lineage>
        <taxon>Bacteria</taxon>
        <taxon>Bacillati</taxon>
        <taxon>Bacillota</taxon>
        <taxon>Bacilli</taxon>
        <taxon>Bacillales</taxon>
        <taxon>Alicyclobacillaceae</taxon>
        <taxon>Tumebacillus</taxon>
    </lineage>
</organism>
<keyword evidence="2" id="KW-0805">Transcription regulation</keyword>
<evidence type="ECO:0000313" key="8">
    <source>
        <dbReference type="EMBL" id="MFD2169184.1"/>
    </source>
</evidence>
<keyword evidence="9" id="KW-1185">Reference proteome</keyword>
<name>A0ABW4ZV43_9BACL</name>
<keyword evidence="4" id="KW-0238">DNA-binding</keyword>
<comment type="caution">
    <text evidence="8">The sequence shown here is derived from an EMBL/GenBank/DDBJ whole genome shotgun (WGS) entry which is preliminary data.</text>
</comment>
<evidence type="ECO:0000313" key="9">
    <source>
        <dbReference type="Proteomes" id="UP001597343"/>
    </source>
</evidence>
<feature type="domain" description="RNA polymerase sigma-70 region 2" evidence="6">
    <location>
        <begin position="22"/>
        <end position="86"/>
    </location>
</feature>
<evidence type="ECO:0000256" key="4">
    <source>
        <dbReference type="ARBA" id="ARBA00023125"/>
    </source>
</evidence>